<dbReference type="Pfam" id="PF00356">
    <property type="entry name" value="LacI"/>
    <property type="match status" value="1"/>
</dbReference>
<dbReference type="EMBL" id="SUKA01000001">
    <property type="protein sequence ID" value="TJY68530.1"/>
    <property type="molecule type" value="Genomic_DNA"/>
</dbReference>
<name>A0A4U0H9J9_9SPHI</name>
<dbReference type="AlphaFoldDB" id="A0A4U0H9J9"/>
<dbReference type="OrthoDB" id="9803256at2"/>
<dbReference type="InterPro" id="IPR028082">
    <property type="entry name" value="Peripla_BP_I"/>
</dbReference>
<evidence type="ECO:0000256" key="2">
    <source>
        <dbReference type="ARBA" id="ARBA00023125"/>
    </source>
</evidence>
<dbReference type="Proteomes" id="UP000309872">
    <property type="component" value="Unassembled WGS sequence"/>
</dbReference>
<dbReference type="PANTHER" id="PTHR30146">
    <property type="entry name" value="LACI-RELATED TRANSCRIPTIONAL REPRESSOR"/>
    <property type="match status" value="1"/>
</dbReference>
<comment type="caution">
    <text evidence="5">The sequence shown here is derived from an EMBL/GenBank/DDBJ whole genome shotgun (WGS) entry which is preliminary data.</text>
</comment>
<reference evidence="5 6" key="1">
    <citation type="submission" date="2019-04" db="EMBL/GenBank/DDBJ databases">
        <title>Sphingobacterium olei sp. nov., isolated from oil-contaminated soil.</title>
        <authorList>
            <person name="Liu B."/>
        </authorList>
    </citation>
    <scope>NUCLEOTIDE SEQUENCE [LARGE SCALE GENOMIC DNA]</scope>
    <source>
        <strain evidence="5 6">Y3L14</strain>
    </source>
</reference>
<organism evidence="5 6">
    <name type="scientific">Sphingobacterium alkalisoli</name>
    <dbReference type="NCBI Taxonomy" id="1874115"/>
    <lineage>
        <taxon>Bacteria</taxon>
        <taxon>Pseudomonadati</taxon>
        <taxon>Bacteroidota</taxon>
        <taxon>Sphingobacteriia</taxon>
        <taxon>Sphingobacteriales</taxon>
        <taxon>Sphingobacteriaceae</taxon>
        <taxon>Sphingobacterium</taxon>
    </lineage>
</organism>
<dbReference type="SUPFAM" id="SSF47413">
    <property type="entry name" value="lambda repressor-like DNA-binding domains"/>
    <property type="match status" value="1"/>
</dbReference>
<sequence>MKKRLSISDIAKNLGISVTTVSFILNDKAKEKRISDALTHRVLDYVKKVGYKPNQLAKSLRTGKSKTLGLLVEDISNTFFANIAKQIEQRAYDHGYHILYCSMNNDVNRAKELIQLFHDRQIDGFIIAPTEGLSEVIHNLLKNNVPIVLFDRFIEDLDTNYVVSENKQGAYMGSKYLLEDLKATKVGMLTINSGQTQMRSRLDGYMQAMDESGRDAVIKKIQVDQPDDVTIDLVRDFIVDNKLDAVFFATNYIAIAGLKAIKKYKLNIDKIVSFDDHAIFSLFQTPVTSLAQDIKSISDHIIQILISEINGKGKEYQHVVIPCELKVRT</sequence>
<dbReference type="InterPro" id="IPR000843">
    <property type="entry name" value="HTH_LacI"/>
</dbReference>
<evidence type="ECO:0000256" key="1">
    <source>
        <dbReference type="ARBA" id="ARBA00023015"/>
    </source>
</evidence>
<dbReference type="CDD" id="cd01392">
    <property type="entry name" value="HTH_LacI"/>
    <property type="match status" value="1"/>
</dbReference>
<keyword evidence="3" id="KW-0804">Transcription</keyword>
<evidence type="ECO:0000313" key="5">
    <source>
        <dbReference type="EMBL" id="TJY68530.1"/>
    </source>
</evidence>
<feature type="domain" description="HTH lacI-type" evidence="4">
    <location>
        <begin position="5"/>
        <end position="62"/>
    </location>
</feature>
<proteinExistence type="predicted"/>
<keyword evidence="2" id="KW-0238">DNA-binding</keyword>
<dbReference type="SUPFAM" id="SSF53822">
    <property type="entry name" value="Periplasmic binding protein-like I"/>
    <property type="match status" value="1"/>
</dbReference>
<dbReference type="InterPro" id="IPR010982">
    <property type="entry name" value="Lambda_DNA-bd_dom_sf"/>
</dbReference>
<dbReference type="SMART" id="SM00354">
    <property type="entry name" value="HTH_LACI"/>
    <property type="match status" value="1"/>
</dbReference>
<dbReference type="Gene3D" id="1.10.260.40">
    <property type="entry name" value="lambda repressor-like DNA-binding domains"/>
    <property type="match status" value="1"/>
</dbReference>
<dbReference type="InterPro" id="IPR025997">
    <property type="entry name" value="SBP_2_dom"/>
</dbReference>
<dbReference type="Pfam" id="PF13407">
    <property type="entry name" value="Peripla_BP_4"/>
    <property type="match status" value="1"/>
</dbReference>
<dbReference type="RefSeq" id="WP_136819396.1">
    <property type="nucleotide sequence ID" value="NZ_BMJX01000001.1"/>
</dbReference>
<dbReference type="GO" id="GO:0000976">
    <property type="term" value="F:transcription cis-regulatory region binding"/>
    <property type="evidence" value="ECO:0007669"/>
    <property type="project" value="TreeGrafter"/>
</dbReference>
<keyword evidence="1" id="KW-0805">Transcription regulation</keyword>
<dbReference type="PROSITE" id="PS50932">
    <property type="entry name" value="HTH_LACI_2"/>
    <property type="match status" value="1"/>
</dbReference>
<evidence type="ECO:0000313" key="6">
    <source>
        <dbReference type="Proteomes" id="UP000309872"/>
    </source>
</evidence>
<protein>
    <submittedName>
        <fullName evidence="5">LacI family transcriptional regulator</fullName>
    </submittedName>
</protein>
<dbReference type="GO" id="GO:0003700">
    <property type="term" value="F:DNA-binding transcription factor activity"/>
    <property type="evidence" value="ECO:0007669"/>
    <property type="project" value="TreeGrafter"/>
</dbReference>
<dbReference type="PANTHER" id="PTHR30146:SF109">
    <property type="entry name" value="HTH-TYPE TRANSCRIPTIONAL REGULATOR GALS"/>
    <property type="match status" value="1"/>
</dbReference>
<evidence type="ECO:0000259" key="4">
    <source>
        <dbReference type="PROSITE" id="PS50932"/>
    </source>
</evidence>
<keyword evidence="6" id="KW-1185">Reference proteome</keyword>
<evidence type="ECO:0000256" key="3">
    <source>
        <dbReference type="ARBA" id="ARBA00023163"/>
    </source>
</evidence>
<dbReference type="Gene3D" id="3.40.50.2300">
    <property type="match status" value="2"/>
</dbReference>
<gene>
    <name evidence="5" type="ORF">FAZ19_04550</name>
</gene>
<accession>A0A4U0H9J9</accession>